<evidence type="ECO:0008006" key="4">
    <source>
        <dbReference type="Google" id="ProtNLM"/>
    </source>
</evidence>
<organism evidence="2 3">
    <name type="scientific">Prosthecobacter vanneervenii</name>
    <dbReference type="NCBI Taxonomy" id="48466"/>
    <lineage>
        <taxon>Bacteria</taxon>
        <taxon>Pseudomonadati</taxon>
        <taxon>Verrucomicrobiota</taxon>
        <taxon>Verrucomicrobiia</taxon>
        <taxon>Verrucomicrobiales</taxon>
        <taxon>Verrucomicrobiaceae</taxon>
        <taxon>Prosthecobacter</taxon>
    </lineage>
</organism>
<evidence type="ECO:0000256" key="1">
    <source>
        <dbReference type="SAM" id="MobiDB-lite"/>
    </source>
</evidence>
<dbReference type="EMBL" id="JACHIG010000001">
    <property type="protein sequence ID" value="MBB5030543.1"/>
    <property type="molecule type" value="Genomic_DNA"/>
</dbReference>
<proteinExistence type="predicted"/>
<feature type="region of interest" description="Disordered" evidence="1">
    <location>
        <begin position="68"/>
        <end position="262"/>
    </location>
</feature>
<protein>
    <recommendedName>
        <fullName evidence="4">Helix-turn-helix domain-containing protein</fullName>
    </recommendedName>
</protein>
<feature type="compositionally biased region" description="Pro residues" evidence="1">
    <location>
        <begin position="146"/>
        <end position="159"/>
    </location>
</feature>
<feature type="compositionally biased region" description="Pro residues" evidence="1">
    <location>
        <begin position="207"/>
        <end position="220"/>
    </location>
</feature>
<sequence>MIKPEPTPTTASSLPARKITRQQLAAHCGLSVRLIDELTSTGVLGHFKIGKSVRYDLAEAESDLRARFHVPARSRAPGREGCPQPSAPKPMSTVAPAPRQDSLPHEVDHGSKEHRETHGGGLRTSLPTTGNATTRPAPGREGCPQPSAPKPMSSEPPAPRQDSLPHEVDHGSKEHRETHGGGLRTSLPTTGNATARPAPGREGCPQPSAPKPMSSDPPAPRQDSLPHEVDHGRKEHRETHGGGLRTSLPTTGNATTTLTPQA</sequence>
<accession>A0A7W8DI11</accession>
<dbReference type="AlphaFoldDB" id="A0A7W8DI11"/>
<feature type="compositionally biased region" description="Basic and acidic residues" evidence="1">
    <location>
        <begin position="163"/>
        <end position="179"/>
    </location>
</feature>
<gene>
    <name evidence="2" type="ORF">HNQ65_000097</name>
</gene>
<name>A0A7W8DI11_9BACT</name>
<comment type="caution">
    <text evidence="2">The sequence shown here is derived from an EMBL/GenBank/DDBJ whole genome shotgun (WGS) entry which is preliminary data.</text>
</comment>
<reference evidence="2 3" key="1">
    <citation type="submission" date="2020-08" db="EMBL/GenBank/DDBJ databases">
        <title>Genomic Encyclopedia of Type Strains, Phase IV (KMG-IV): sequencing the most valuable type-strain genomes for metagenomic binning, comparative biology and taxonomic classification.</title>
        <authorList>
            <person name="Goeker M."/>
        </authorList>
    </citation>
    <scope>NUCLEOTIDE SEQUENCE [LARGE SCALE GENOMIC DNA]</scope>
    <source>
        <strain evidence="2 3">DSM 12252</strain>
    </source>
</reference>
<feature type="compositionally biased region" description="Basic and acidic residues" evidence="1">
    <location>
        <begin position="102"/>
        <end position="118"/>
    </location>
</feature>
<dbReference type="RefSeq" id="WP_184337306.1">
    <property type="nucleotide sequence ID" value="NZ_JACHIG010000001.1"/>
</dbReference>
<evidence type="ECO:0000313" key="2">
    <source>
        <dbReference type="EMBL" id="MBB5030543.1"/>
    </source>
</evidence>
<dbReference type="Proteomes" id="UP000590740">
    <property type="component" value="Unassembled WGS sequence"/>
</dbReference>
<keyword evidence="3" id="KW-1185">Reference proteome</keyword>
<feature type="compositionally biased region" description="Basic and acidic residues" evidence="1">
    <location>
        <begin position="224"/>
        <end position="240"/>
    </location>
</feature>
<feature type="compositionally biased region" description="Polar residues" evidence="1">
    <location>
        <begin position="125"/>
        <end position="134"/>
    </location>
</feature>
<evidence type="ECO:0000313" key="3">
    <source>
        <dbReference type="Proteomes" id="UP000590740"/>
    </source>
</evidence>
<feature type="compositionally biased region" description="Low complexity" evidence="1">
    <location>
        <begin position="246"/>
        <end position="262"/>
    </location>
</feature>